<evidence type="ECO:0000256" key="1">
    <source>
        <dbReference type="SAM" id="Phobius"/>
    </source>
</evidence>
<keyword evidence="3" id="KW-1185">Reference proteome</keyword>
<comment type="caution">
    <text evidence="2">The sequence shown here is derived from an EMBL/GenBank/DDBJ whole genome shotgun (WGS) entry which is preliminary data.</text>
</comment>
<dbReference type="EMBL" id="WJXA01000005">
    <property type="protein sequence ID" value="KAF7143597.1"/>
    <property type="molecule type" value="Genomic_DNA"/>
</dbReference>
<evidence type="ECO:0000313" key="2">
    <source>
        <dbReference type="EMBL" id="KAF7143597.1"/>
    </source>
</evidence>
<keyword evidence="1" id="KW-0472">Membrane</keyword>
<keyword evidence="1" id="KW-0812">Transmembrane</keyword>
<proteinExistence type="predicted"/>
<organism evidence="2 3">
    <name type="scientific">Rhododendron simsii</name>
    <name type="common">Sims's rhododendron</name>
    <dbReference type="NCBI Taxonomy" id="118357"/>
    <lineage>
        <taxon>Eukaryota</taxon>
        <taxon>Viridiplantae</taxon>
        <taxon>Streptophyta</taxon>
        <taxon>Embryophyta</taxon>
        <taxon>Tracheophyta</taxon>
        <taxon>Spermatophyta</taxon>
        <taxon>Magnoliopsida</taxon>
        <taxon>eudicotyledons</taxon>
        <taxon>Gunneridae</taxon>
        <taxon>Pentapetalae</taxon>
        <taxon>asterids</taxon>
        <taxon>Ericales</taxon>
        <taxon>Ericaceae</taxon>
        <taxon>Ericoideae</taxon>
        <taxon>Rhodoreae</taxon>
        <taxon>Rhododendron</taxon>
    </lineage>
</organism>
<feature type="transmembrane region" description="Helical" evidence="1">
    <location>
        <begin position="79"/>
        <end position="101"/>
    </location>
</feature>
<dbReference type="AlphaFoldDB" id="A0A834H1B9"/>
<keyword evidence="1" id="KW-1133">Transmembrane helix</keyword>
<accession>A0A834H1B9</accession>
<gene>
    <name evidence="2" type="ORF">RHSIM_Rhsim05G0135400</name>
</gene>
<name>A0A834H1B9_RHOSS</name>
<reference evidence="2" key="1">
    <citation type="submission" date="2019-11" db="EMBL/GenBank/DDBJ databases">
        <authorList>
            <person name="Liu Y."/>
            <person name="Hou J."/>
            <person name="Li T.-Q."/>
            <person name="Guan C.-H."/>
            <person name="Wu X."/>
            <person name="Wu H.-Z."/>
            <person name="Ling F."/>
            <person name="Zhang R."/>
            <person name="Shi X.-G."/>
            <person name="Ren J.-P."/>
            <person name="Chen E.-F."/>
            <person name="Sun J.-M."/>
        </authorList>
    </citation>
    <scope>NUCLEOTIDE SEQUENCE</scope>
    <source>
        <strain evidence="2">Adult_tree_wgs_1</strain>
        <tissue evidence="2">Leaves</tissue>
    </source>
</reference>
<sequence length="485" mass="53908">MIMVKGGTFSLYSLLCRHARVSTLPKCQIESWDVDNRELFGFGCIGGNVTDFLSICHVKRAAPMLNHNVLSRVGVYYSLVPVSLLGLSLWVFGGFTMNLIWTDQNCMGVKSSVSRFIVMSTGLERRIAKASRALTQEVGRRKRGQLVKGNGGNLGSVISSPQPAYEKFLCLCIGSSDVMKFRLHQENSDVMKYLRKWCMLHLSSDMDKCKEEEKRNGEQVVRIPTPEHRGSYLAFHHDERHRGQGENPLVLPLIKKLKNHGQVGCDTSFAVVGSSIYLCGGGRNKSWSRKVTYFDASRPEDGWNRGPRTICERTDAAIFRRLRVRLLLNGAHCLTAPVLLDLRVCLLLPVALDDGNYSGHIFVGSKSKGAICLHDVTHDVWKTLGVNIHFGVCSNPIVVGTTIYWIKLNEQQIGACDIVRRSEFSMPLGDFQVFGASRSVRMVSGDNLSKFGAFSCFDHAIQLLGSVPAQPYMWDRNADDGGGDV</sequence>
<protein>
    <submittedName>
        <fullName evidence="2">Uncharacterized protein</fullName>
    </submittedName>
</protein>
<dbReference type="Proteomes" id="UP000626092">
    <property type="component" value="Unassembled WGS sequence"/>
</dbReference>
<evidence type="ECO:0000313" key="3">
    <source>
        <dbReference type="Proteomes" id="UP000626092"/>
    </source>
</evidence>